<organism evidence="1 2">
    <name type="scientific">Caerostris extrusa</name>
    <name type="common">Bark spider</name>
    <name type="synonym">Caerostris bankana</name>
    <dbReference type="NCBI Taxonomy" id="172846"/>
    <lineage>
        <taxon>Eukaryota</taxon>
        <taxon>Metazoa</taxon>
        <taxon>Ecdysozoa</taxon>
        <taxon>Arthropoda</taxon>
        <taxon>Chelicerata</taxon>
        <taxon>Arachnida</taxon>
        <taxon>Araneae</taxon>
        <taxon>Araneomorphae</taxon>
        <taxon>Entelegynae</taxon>
        <taxon>Araneoidea</taxon>
        <taxon>Araneidae</taxon>
        <taxon>Caerostris</taxon>
    </lineage>
</organism>
<comment type="caution">
    <text evidence="1">The sequence shown here is derived from an EMBL/GenBank/DDBJ whole genome shotgun (WGS) entry which is preliminary data.</text>
</comment>
<dbReference type="AlphaFoldDB" id="A0AAV4W8N2"/>
<keyword evidence="2" id="KW-1185">Reference proteome</keyword>
<reference evidence="1 2" key="1">
    <citation type="submission" date="2021-06" db="EMBL/GenBank/DDBJ databases">
        <title>Caerostris extrusa draft genome.</title>
        <authorList>
            <person name="Kono N."/>
            <person name="Arakawa K."/>
        </authorList>
    </citation>
    <scope>NUCLEOTIDE SEQUENCE [LARGE SCALE GENOMIC DNA]</scope>
</reference>
<sequence length="111" mass="12996">MLQYKQELFSWFQRYLQAFSRRNFYYVRKIRHISVEEEFFSPVTLTTLERGVHQTRFFLKKGVHSSIFSLVAVRPSVRNSEGVDHCDVYEEHLASSYVATFSASFGSCPQG</sequence>
<evidence type="ECO:0000313" key="1">
    <source>
        <dbReference type="EMBL" id="GIY79161.1"/>
    </source>
</evidence>
<protein>
    <recommendedName>
        <fullName evidence="3">Maturase K</fullName>
    </recommendedName>
</protein>
<dbReference type="EMBL" id="BPLR01015853">
    <property type="protein sequence ID" value="GIY79161.1"/>
    <property type="molecule type" value="Genomic_DNA"/>
</dbReference>
<accession>A0AAV4W8N2</accession>
<name>A0AAV4W8N2_CAEEX</name>
<proteinExistence type="predicted"/>
<gene>
    <name evidence="1" type="ORF">CEXT_145651</name>
</gene>
<evidence type="ECO:0000313" key="2">
    <source>
        <dbReference type="Proteomes" id="UP001054945"/>
    </source>
</evidence>
<dbReference type="Proteomes" id="UP001054945">
    <property type="component" value="Unassembled WGS sequence"/>
</dbReference>
<evidence type="ECO:0008006" key="3">
    <source>
        <dbReference type="Google" id="ProtNLM"/>
    </source>
</evidence>